<evidence type="ECO:0000256" key="2">
    <source>
        <dbReference type="ARBA" id="ARBA00022692"/>
    </source>
</evidence>
<dbReference type="AlphaFoldDB" id="A0A533I9C9"/>
<comment type="caution">
    <text evidence="7">The sequence shown here is derived from an EMBL/GenBank/DDBJ whole genome shotgun (WGS) entry which is preliminary data.</text>
</comment>
<keyword evidence="3 5" id="KW-1133">Transmembrane helix</keyword>
<dbReference type="Proteomes" id="UP000315344">
    <property type="component" value="Unassembled WGS sequence"/>
</dbReference>
<feature type="transmembrane region" description="Helical" evidence="5">
    <location>
        <begin position="199"/>
        <end position="220"/>
    </location>
</feature>
<accession>A0A533I9C9</accession>
<name>A0A533I9C9_PARDE</name>
<gene>
    <name evidence="7" type="ORF">DI616_09195</name>
</gene>
<dbReference type="InterPro" id="IPR009915">
    <property type="entry name" value="NnrU_dom"/>
</dbReference>
<reference evidence="7 8" key="1">
    <citation type="journal article" date="2017" name="Nat. Commun.">
        <title>In situ click chemistry generation of cyclooxygenase-2 inhibitors.</title>
        <authorList>
            <person name="Bhardwaj A."/>
            <person name="Kaur J."/>
            <person name="Wuest M."/>
            <person name="Wuest F."/>
        </authorList>
    </citation>
    <scope>NUCLEOTIDE SEQUENCE [LARGE SCALE GENOMIC DNA]</scope>
    <source>
        <strain evidence="7">S2_012_000_R3_94</strain>
    </source>
</reference>
<feature type="domain" description="NnrU" evidence="6">
    <location>
        <begin position="7"/>
        <end position="224"/>
    </location>
</feature>
<feature type="transmembrane region" description="Helical" evidence="5">
    <location>
        <begin position="75"/>
        <end position="94"/>
    </location>
</feature>
<sequence>MSGWAELLAAFAAFLAAHILPMRPGLKAGLIRWLGRPGYLAAFSLLSLGLLYWLLMAAGRAPYVELWQHARWQRWLVNIAMPLAVLLTVFAAGAPNPFGFGGTTTGFNPDRPGIVGVTRQPLMWAFALWAAAHLLANGDLAHLIVFGSLLIFALSGVFAAEARARRVLPDFERLAFRTALWPGAALLNGRWRPAGPPSILRLGTGLLVWLALLHLHPVLIGASPLP</sequence>
<feature type="transmembrane region" description="Helical" evidence="5">
    <location>
        <begin position="140"/>
        <end position="160"/>
    </location>
</feature>
<dbReference type="GO" id="GO:0016020">
    <property type="term" value="C:membrane"/>
    <property type="evidence" value="ECO:0007669"/>
    <property type="project" value="UniProtKB-SubCell"/>
</dbReference>
<evidence type="ECO:0000313" key="8">
    <source>
        <dbReference type="Proteomes" id="UP000315344"/>
    </source>
</evidence>
<evidence type="ECO:0000256" key="3">
    <source>
        <dbReference type="ARBA" id="ARBA00022989"/>
    </source>
</evidence>
<proteinExistence type="predicted"/>
<comment type="subcellular location">
    <subcellularLocation>
        <location evidence="1">Membrane</location>
        <topology evidence="1">Multi-pass membrane protein</topology>
    </subcellularLocation>
</comment>
<protein>
    <submittedName>
        <fullName evidence="7">NnrU family protein</fullName>
    </submittedName>
</protein>
<evidence type="ECO:0000313" key="7">
    <source>
        <dbReference type="EMBL" id="TKW66660.1"/>
    </source>
</evidence>
<evidence type="ECO:0000256" key="1">
    <source>
        <dbReference type="ARBA" id="ARBA00004141"/>
    </source>
</evidence>
<evidence type="ECO:0000259" key="6">
    <source>
        <dbReference type="Pfam" id="PF07298"/>
    </source>
</evidence>
<keyword evidence="4 5" id="KW-0472">Membrane</keyword>
<organism evidence="7 8">
    <name type="scientific">Paracoccus denitrificans</name>
    <dbReference type="NCBI Taxonomy" id="266"/>
    <lineage>
        <taxon>Bacteria</taxon>
        <taxon>Pseudomonadati</taxon>
        <taxon>Pseudomonadota</taxon>
        <taxon>Alphaproteobacteria</taxon>
        <taxon>Rhodobacterales</taxon>
        <taxon>Paracoccaceae</taxon>
        <taxon>Paracoccus</taxon>
    </lineage>
</organism>
<feature type="transmembrane region" description="Helical" evidence="5">
    <location>
        <begin position="38"/>
        <end position="55"/>
    </location>
</feature>
<dbReference type="Pfam" id="PF07298">
    <property type="entry name" value="NnrU"/>
    <property type="match status" value="1"/>
</dbReference>
<keyword evidence="2 5" id="KW-0812">Transmembrane</keyword>
<evidence type="ECO:0000256" key="5">
    <source>
        <dbReference type="SAM" id="Phobius"/>
    </source>
</evidence>
<dbReference type="EMBL" id="VAFL01000006">
    <property type="protein sequence ID" value="TKW66660.1"/>
    <property type="molecule type" value="Genomic_DNA"/>
</dbReference>
<evidence type="ECO:0000256" key="4">
    <source>
        <dbReference type="ARBA" id="ARBA00023136"/>
    </source>
</evidence>